<keyword evidence="3" id="KW-1185">Reference proteome</keyword>
<evidence type="ECO:0000256" key="1">
    <source>
        <dbReference type="SAM" id="Phobius"/>
    </source>
</evidence>
<proteinExistence type="predicted"/>
<keyword evidence="1" id="KW-0472">Membrane</keyword>
<dbReference type="AlphaFoldDB" id="A0A165ETV2"/>
<dbReference type="RefSeq" id="XP_040765489.1">
    <property type="nucleotide sequence ID" value="XM_040908683.1"/>
</dbReference>
<name>A0A165ETV2_9APHY</name>
<feature type="transmembrane region" description="Helical" evidence="1">
    <location>
        <begin position="20"/>
        <end position="39"/>
    </location>
</feature>
<protein>
    <submittedName>
        <fullName evidence="2">Uncharacterized protein</fullName>
    </submittedName>
</protein>
<accession>A0A165ETV2</accession>
<dbReference type="EMBL" id="KV427618">
    <property type="protein sequence ID" value="KZT07749.1"/>
    <property type="molecule type" value="Genomic_DNA"/>
</dbReference>
<dbReference type="Proteomes" id="UP000076871">
    <property type="component" value="Unassembled WGS sequence"/>
</dbReference>
<feature type="transmembrane region" description="Helical" evidence="1">
    <location>
        <begin position="46"/>
        <end position="65"/>
    </location>
</feature>
<organism evidence="2 3">
    <name type="scientific">Laetiporus sulphureus 93-53</name>
    <dbReference type="NCBI Taxonomy" id="1314785"/>
    <lineage>
        <taxon>Eukaryota</taxon>
        <taxon>Fungi</taxon>
        <taxon>Dikarya</taxon>
        <taxon>Basidiomycota</taxon>
        <taxon>Agaricomycotina</taxon>
        <taxon>Agaricomycetes</taxon>
        <taxon>Polyporales</taxon>
        <taxon>Laetiporus</taxon>
    </lineage>
</organism>
<reference evidence="2 3" key="1">
    <citation type="journal article" date="2016" name="Mol. Biol. Evol.">
        <title>Comparative Genomics of Early-Diverging Mushroom-Forming Fungi Provides Insights into the Origins of Lignocellulose Decay Capabilities.</title>
        <authorList>
            <person name="Nagy L.G."/>
            <person name="Riley R."/>
            <person name="Tritt A."/>
            <person name="Adam C."/>
            <person name="Daum C."/>
            <person name="Floudas D."/>
            <person name="Sun H."/>
            <person name="Yadav J.S."/>
            <person name="Pangilinan J."/>
            <person name="Larsson K.H."/>
            <person name="Matsuura K."/>
            <person name="Barry K."/>
            <person name="Labutti K."/>
            <person name="Kuo R."/>
            <person name="Ohm R.A."/>
            <person name="Bhattacharya S.S."/>
            <person name="Shirouzu T."/>
            <person name="Yoshinaga Y."/>
            <person name="Martin F.M."/>
            <person name="Grigoriev I.V."/>
            <person name="Hibbett D.S."/>
        </authorList>
    </citation>
    <scope>NUCLEOTIDE SEQUENCE [LARGE SCALE GENOMIC DNA]</scope>
    <source>
        <strain evidence="2 3">93-53</strain>
    </source>
</reference>
<sequence>MNLDTVTSCMANFVTSNLLIILNGIISDVVTILRIYAVTGGDRRPVMFLTLLAVFNVVSNVYSSFQYHIICSC</sequence>
<evidence type="ECO:0000313" key="3">
    <source>
        <dbReference type="Proteomes" id="UP000076871"/>
    </source>
</evidence>
<dbReference type="GeneID" id="63825712"/>
<keyword evidence="1" id="KW-1133">Transmembrane helix</keyword>
<dbReference type="InParanoid" id="A0A165ETV2"/>
<keyword evidence="1" id="KW-0812">Transmembrane</keyword>
<gene>
    <name evidence="2" type="ORF">LAESUDRAFT_724743</name>
</gene>
<evidence type="ECO:0000313" key="2">
    <source>
        <dbReference type="EMBL" id="KZT07749.1"/>
    </source>
</evidence>